<name>A0A5E4MS10_9HEMI</name>
<proteinExistence type="predicted"/>
<keyword evidence="2" id="KW-1185">Reference proteome</keyword>
<sequence length="131" mass="15349">MEYHIFEDNDNIGPSTLLIERTSRFNLRENIFFWTDVSEEDLRDPGVEDRRRDMVQECKGICCGVLMERKLKKLKRPKEEDCRILAILGELLCAHLMKVKLLVYTKTLFKRKNINLKKALVISVLHIPSSS</sequence>
<reference evidence="1 2" key="1">
    <citation type="submission" date="2019-08" db="EMBL/GenBank/DDBJ databases">
        <authorList>
            <person name="Alioto T."/>
            <person name="Alioto T."/>
            <person name="Gomez Garrido J."/>
        </authorList>
    </citation>
    <scope>NUCLEOTIDE SEQUENCE [LARGE SCALE GENOMIC DNA]</scope>
</reference>
<evidence type="ECO:0000313" key="1">
    <source>
        <dbReference type="EMBL" id="VVC32171.1"/>
    </source>
</evidence>
<organism evidence="1 2">
    <name type="scientific">Cinara cedri</name>
    <dbReference type="NCBI Taxonomy" id="506608"/>
    <lineage>
        <taxon>Eukaryota</taxon>
        <taxon>Metazoa</taxon>
        <taxon>Ecdysozoa</taxon>
        <taxon>Arthropoda</taxon>
        <taxon>Hexapoda</taxon>
        <taxon>Insecta</taxon>
        <taxon>Pterygota</taxon>
        <taxon>Neoptera</taxon>
        <taxon>Paraneoptera</taxon>
        <taxon>Hemiptera</taxon>
        <taxon>Sternorrhyncha</taxon>
        <taxon>Aphidomorpha</taxon>
        <taxon>Aphidoidea</taxon>
        <taxon>Aphididae</taxon>
        <taxon>Lachninae</taxon>
        <taxon>Cinara</taxon>
    </lineage>
</organism>
<evidence type="ECO:0000313" key="2">
    <source>
        <dbReference type="Proteomes" id="UP000325440"/>
    </source>
</evidence>
<dbReference type="Proteomes" id="UP000325440">
    <property type="component" value="Unassembled WGS sequence"/>
</dbReference>
<dbReference type="EMBL" id="CABPRJ010000953">
    <property type="protein sequence ID" value="VVC32171.1"/>
    <property type="molecule type" value="Genomic_DNA"/>
</dbReference>
<accession>A0A5E4MS10</accession>
<dbReference type="AlphaFoldDB" id="A0A5E4MS10"/>
<protein>
    <submittedName>
        <fullName evidence="1">Uncharacterized protein</fullName>
    </submittedName>
</protein>
<gene>
    <name evidence="1" type="ORF">CINCED_3A018106</name>
</gene>